<keyword evidence="3" id="KW-1185">Reference proteome</keyword>
<dbReference type="InterPro" id="IPR037523">
    <property type="entry name" value="VOC_core"/>
</dbReference>
<accession>A0A2S7K563</accession>
<dbReference type="PROSITE" id="PS51819">
    <property type="entry name" value="VOC"/>
    <property type="match status" value="1"/>
</dbReference>
<dbReference type="PANTHER" id="PTHR35006">
    <property type="entry name" value="GLYOXALASE FAMILY PROTEIN (AFU_ORTHOLOGUE AFUA_5G14830)"/>
    <property type="match status" value="1"/>
</dbReference>
<dbReference type="AlphaFoldDB" id="A0A2S7K563"/>
<dbReference type="Proteomes" id="UP000239504">
    <property type="component" value="Unassembled WGS sequence"/>
</dbReference>
<dbReference type="PANTHER" id="PTHR35006:SF4">
    <property type="entry name" value="BLR7706 PROTEIN"/>
    <property type="match status" value="1"/>
</dbReference>
<organism evidence="2 3">
    <name type="scientific">Hyphococcus luteus</name>
    <dbReference type="NCBI Taxonomy" id="2058213"/>
    <lineage>
        <taxon>Bacteria</taxon>
        <taxon>Pseudomonadati</taxon>
        <taxon>Pseudomonadota</taxon>
        <taxon>Alphaproteobacteria</taxon>
        <taxon>Parvularculales</taxon>
        <taxon>Parvularculaceae</taxon>
        <taxon>Hyphococcus</taxon>
    </lineage>
</organism>
<reference evidence="2 3" key="1">
    <citation type="submission" date="2017-12" db="EMBL/GenBank/DDBJ databases">
        <authorList>
            <person name="Hurst M.R.H."/>
        </authorList>
    </citation>
    <scope>NUCLEOTIDE SEQUENCE [LARGE SCALE GENOMIC DNA]</scope>
    <source>
        <strain evidence="2 3">SY-3-19</strain>
    </source>
</reference>
<sequence length="154" mass="17426">MNPAGWAPPEEAGLMLYHAAICIRDVERSARFYDSVLGVIGMRRVWDLTPDAVGYGIGRAEFWIQTPAHQKSGNYSQHCHYAFACPDRDTLKRLFEAAMEAGAKSEAEPALVPEIRADYFGAMFQDLDGNKVEILVYREPEHSEDFSNRRKDDL</sequence>
<dbReference type="Gene3D" id="3.10.180.10">
    <property type="entry name" value="2,3-Dihydroxybiphenyl 1,2-Dioxygenase, domain 1"/>
    <property type="match status" value="1"/>
</dbReference>
<protein>
    <submittedName>
        <fullName evidence="2">Glyoxalase</fullName>
    </submittedName>
</protein>
<gene>
    <name evidence="2" type="ORF">CW354_11125</name>
</gene>
<proteinExistence type="predicted"/>
<evidence type="ECO:0000313" key="3">
    <source>
        <dbReference type="Proteomes" id="UP000239504"/>
    </source>
</evidence>
<name>A0A2S7K563_9PROT</name>
<dbReference type="InterPro" id="IPR004360">
    <property type="entry name" value="Glyas_Fos-R_dOase_dom"/>
</dbReference>
<dbReference type="InterPro" id="IPR029068">
    <property type="entry name" value="Glyas_Bleomycin-R_OHBP_Dase"/>
</dbReference>
<dbReference type="Pfam" id="PF00903">
    <property type="entry name" value="Glyoxalase"/>
    <property type="match status" value="1"/>
</dbReference>
<feature type="domain" description="VOC" evidence="1">
    <location>
        <begin position="15"/>
        <end position="137"/>
    </location>
</feature>
<evidence type="ECO:0000259" key="1">
    <source>
        <dbReference type="PROSITE" id="PS51819"/>
    </source>
</evidence>
<comment type="caution">
    <text evidence="2">The sequence shown here is derived from an EMBL/GenBank/DDBJ whole genome shotgun (WGS) entry which is preliminary data.</text>
</comment>
<dbReference type="SUPFAM" id="SSF54593">
    <property type="entry name" value="Glyoxalase/Bleomycin resistance protein/Dihydroxybiphenyl dioxygenase"/>
    <property type="match status" value="1"/>
</dbReference>
<dbReference type="EMBL" id="PJCH01000006">
    <property type="protein sequence ID" value="PQA87621.1"/>
    <property type="molecule type" value="Genomic_DNA"/>
</dbReference>
<evidence type="ECO:0000313" key="2">
    <source>
        <dbReference type="EMBL" id="PQA87621.1"/>
    </source>
</evidence>